<keyword evidence="8" id="KW-1185">Reference proteome</keyword>
<gene>
    <name evidence="7" type="ORF">AYR63_00040</name>
</gene>
<dbReference type="PANTHER" id="PTHR30250:SF11">
    <property type="entry name" value="O-ANTIGEN TRANSPORTER-RELATED"/>
    <property type="match status" value="1"/>
</dbReference>
<keyword evidence="5 6" id="KW-0472">Membrane</keyword>
<feature type="transmembrane region" description="Helical" evidence="6">
    <location>
        <begin position="434"/>
        <end position="457"/>
    </location>
</feature>
<evidence type="ECO:0000313" key="8">
    <source>
        <dbReference type="Proteomes" id="UP000093267"/>
    </source>
</evidence>
<dbReference type="EMBL" id="CP014924">
    <property type="protein sequence ID" value="ANZ65690.1"/>
    <property type="molecule type" value="Genomic_DNA"/>
</dbReference>
<dbReference type="CDD" id="cd13128">
    <property type="entry name" value="MATE_Wzx_like"/>
    <property type="match status" value="1"/>
</dbReference>
<dbReference type="OrthoDB" id="9815702at2"/>
<dbReference type="PANTHER" id="PTHR30250">
    <property type="entry name" value="PST FAMILY PREDICTED COLANIC ACID TRANSPORTER"/>
    <property type="match status" value="1"/>
</dbReference>
<dbReference type="RefSeq" id="WP_065937469.1">
    <property type="nucleotide sequence ID" value="NZ_CP014924.1"/>
</dbReference>
<sequence length="473" mass="53353">MRVIKNYLYNAFYQVFILLVPLITTPYLSRVLGPTGVGINSYTNSIIQYFILFGSVGVNLYGNRQVAFVRDDKCKLTRTFYEIFSMRVLTVILAYVAFLIFLMFTHQYHVYYLAQSVSLVAAAFDISWFFMGVENFAVTVLRNFIVKIITLISIFTFVKSYSDLTTYILILSLSLLIGNITLFPSLRRYIGRPVIKGMHIFKHFWPSLVLFVPQIATQIYLVLNKTMLGSMTSVQAAGYFDQSDKMVKMVLAIVTATGTVMLPHVANAFANGEHEKTKRYLSKSFSFVTAMSVPMTFGLMAVAHKFVPLFFTARFLSVTPIMTIEAIVILLIAWSNAIGTQYLLPTKQTKAYTTSVIVGAIVNLIMNIPLIILWGAIGASMATVLSEASVTLYQLVAIKKQVDFKALFTDTFKYLLAGVLMFVVVWQLDQHLPSTWLMLIVEVILGILLYALLLVVFRVKLIHEAKAILKDHH</sequence>
<dbReference type="GO" id="GO:0005886">
    <property type="term" value="C:plasma membrane"/>
    <property type="evidence" value="ECO:0007669"/>
    <property type="project" value="UniProtKB-SubCell"/>
</dbReference>
<evidence type="ECO:0000256" key="6">
    <source>
        <dbReference type="SAM" id="Phobius"/>
    </source>
</evidence>
<feature type="transmembrane region" description="Helical" evidence="6">
    <location>
        <begin position="284"/>
        <end position="303"/>
    </location>
</feature>
<reference evidence="7 8" key="1">
    <citation type="submission" date="2016-03" db="EMBL/GenBank/DDBJ databases">
        <title>Pediococcus and Lactobacillus from brewery environment - whole genome sequencing and assembly.</title>
        <authorList>
            <person name="Behr J."/>
            <person name="Geissler A.J."/>
            <person name="Vogel R.F."/>
        </authorList>
    </citation>
    <scope>NUCLEOTIDE SEQUENCE [LARGE SCALE GENOMIC DNA]</scope>
    <source>
        <strain evidence="7 8">TMW 1.1995</strain>
    </source>
</reference>
<dbReference type="AlphaFoldDB" id="A0A1B2IUI5"/>
<keyword evidence="2" id="KW-1003">Cell membrane</keyword>
<dbReference type="Proteomes" id="UP000093267">
    <property type="component" value="Chromosome"/>
</dbReference>
<protein>
    <submittedName>
        <fullName evidence="7">Flippase</fullName>
    </submittedName>
</protein>
<comment type="subcellular location">
    <subcellularLocation>
        <location evidence="1">Cell membrane</location>
        <topology evidence="1">Multi-pass membrane protein</topology>
    </subcellularLocation>
</comment>
<evidence type="ECO:0000256" key="5">
    <source>
        <dbReference type="ARBA" id="ARBA00023136"/>
    </source>
</evidence>
<name>A0A1B2IUI5_9LACO</name>
<evidence type="ECO:0000313" key="7">
    <source>
        <dbReference type="EMBL" id="ANZ65690.1"/>
    </source>
</evidence>
<feature type="transmembrane region" description="Helical" evidence="6">
    <location>
        <begin position="110"/>
        <end position="133"/>
    </location>
</feature>
<dbReference type="InterPro" id="IPR050833">
    <property type="entry name" value="Poly_Biosynth_Transport"/>
</dbReference>
<feature type="transmembrane region" description="Helical" evidence="6">
    <location>
        <begin position="204"/>
        <end position="223"/>
    </location>
</feature>
<feature type="transmembrane region" description="Helical" evidence="6">
    <location>
        <begin position="140"/>
        <end position="158"/>
    </location>
</feature>
<organism evidence="7 8">
    <name type="scientific">Secundilactobacillus paracollinoides</name>
    <dbReference type="NCBI Taxonomy" id="240427"/>
    <lineage>
        <taxon>Bacteria</taxon>
        <taxon>Bacillati</taxon>
        <taxon>Bacillota</taxon>
        <taxon>Bacilli</taxon>
        <taxon>Lactobacillales</taxon>
        <taxon>Lactobacillaceae</taxon>
        <taxon>Secundilactobacillus</taxon>
    </lineage>
</organism>
<evidence type="ECO:0000256" key="2">
    <source>
        <dbReference type="ARBA" id="ARBA00022475"/>
    </source>
</evidence>
<feature type="transmembrane region" description="Helical" evidence="6">
    <location>
        <begin position="315"/>
        <end position="337"/>
    </location>
</feature>
<feature type="transmembrane region" description="Helical" evidence="6">
    <location>
        <begin position="46"/>
        <end position="63"/>
    </location>
</feature>
<accession>A0A1B2IUI5</accession>
<feature type="transmembrane region" description="Helical" evidence="6">
    <location>
        <begin position="7"/>
        <end position="26"/>
    </location>
</feature>
<proteinExistence type="predicted"/>
<dbReference type="Pfam" id="PF01943">
    <property type="entry name" value="Polysacc_synt"/>
    <property type="match status" value="1"/>
</dbReference>
<dbReference type="STRING" id="240427.AYR62_03020"/>
<evidence type="ECO:0000256" key="3">
    <source>
        <dbReference type="ARBA" id="ARBA00022692"/>
    </source>
</evidence>
<keyword evidence="3 6" id="KW-0812">Transmembrane</keyword>
<evidence type="ECO:0000256" key="1">
    <source>
        <dbReference type="ARBA" id="ARBA00004651"/>
    </source>
</evidence>
<dbReference type="InterPro" id="IPR002797">
    <property type="entry name" value="Polysacc_synth"/>
</dbReference>
<feature type="transmembrane region" description="Helical" evidence="6">
    <location>
        <begin position="84"/>
        <end position="104"/>
    </location>
</feature>
<evidence type="ECO:0000256" key="4">
    <source>
        <dbReference type="ARBA" id="ARBA00022989"/>
    </source>
</evidence>
<feature type="transmembrane region" description="Helical" evidence="6">
    <location>
        <begin position="249"/>
        <end position="272"/>
    </location>
</feature>
<keyword evidence="4 6" id="KW-1133">Transmembrane helix</keyword>
<feature type="transmembrane region" description="Helical" evidence="6">
    <location>
        <begin position="164"/>
        <end position="183"/>
    </location>
</feature>